<dbReference type="InterPro" id="IPR050116">
    <property type="entry name" value="DNA_polymerase-Y"/>
</dbReference>
<keyword evidence="12 16" id="KW-0239">DNA-directed DNA polymerase</keyword>
<dbReference type="GO" id="GO:0009432">
    <property type="term" value="P:SOS response"/>
    <property type="evidence" value="ECO:0007669"/>
    <property type="project" value="TreeGrafter"/>
</dbReference>
<evidence type="ECO:0000313" key="19">
    <source>
        <dbReference type="EMBL" id="MBI2679123.1"/>
    </source>
</evidence>
<dbReference type="SUPFAM" id="SSF56672">
    <property type="entry name" value="DNA/RNA polymerases"/>
    <property type="match status" value="1"/>
</dbReference>
<dbReference type="InterPro" id="IPR001126">
    <property type="entry name" value="UmuC"/>
</dbReference>
<sequence>MRTIFHVDMDAFFVSVEELYDPSLKGKAVVVGGKRDERGVCAAASYEARKFGVHSAMPLRTAAKLCPHAIFLEGHPERYREHSEKVRAVLDRFSPQVEMASIDEAYLDMTGTEKLHGPPLRAAQSLHDDIKRTTGLNSSIGIGTSRLIAKISSDQAKPNGALYVLPGCEREFLAPLDVRKVPGVGKVTEQNLNALGIHTIADLQKLDDAFLEEKFGAWGLALAGKSRGEDAGSWFSKEVPDSELGGDGGPKSISHEHTYSTDTADLDALESTLARLSEMVARRLREHKLHARTIGLKLRYTDFTTITRAHTLDQPTQLDPEIYGVARRLFRDNWKPGSTIRLLGVRVAQFEHTAGQLDLLGGIEGKQEKWKNALTAMDRVRDKFGEGAVSLARGMKGVFRERTHEALPEKPKKPGPNKPTKQ</sequence>
<feature type="binding site" evidence="16">
    <location>
        <position position="103"/>
    </location>
    <ligand>
        <name>Mg(2+)</name>
        <dbReference type="ChEBI" id="CHEBI:18420"/>
    </ligand>
</feature>
<name>A0A932EQQ4_9BACT</name>
<feature type="active site" evidence="16">
    <location>
        <position position="104"/>
    </location>
</feature>
<dbReference type="InterPro" id="IPR043502">
    <property type="entry name" value="DNA/RNA_pol_sf"/>
</dbReference>
<dbReference type="Pfam" id="PF11799">
    <property type="entry name" value="IMS_C"/>
    <property type="match status" value="1"/>
</dbReference>
<feature type="region of interest" description="Disordered" evidence="17">
    <location>
        <begin position="228"/>
        <end position="248"/>
    </location>
</feature>
<evidence type="ECO:0000256" key="8">
    <source>
        <dbReference type="ARBA" id="ARBA00022705"/>
    </source>
</evidence>
<keyword evidence="14 16" id="KW-0234">DNA repair</keyword>
<dbReference type="GO" id="GO:0042276">
    <property type="term" value="P:error-prone translesion synthesis"/>
    <property type="evidence" value="ECO:0007669"/>
    <property type="project" value="TreeGrafter"/>
</dbReference>
<feature type="compositionally biased region" description="Basic and acidic residues" evidence="17">
    <location>
        <begin position="399"/>
        <end position="412"/>
    </location>
</feature>
<protein>
    <recommendedName>
        <fullName evidence="16">DNA polymerase IV</fullName>
        <shortName evidence="16">Pol IV</shortName>
        <ecNumber evidence="16">2.7.7.7</ecNumber>
    </recommendedName>
</protein>
<keyword evidence="13 16" id="KW-0238">DNA-binding</keyword>
<evidence type="ECO:0000256" key="1">
    <source>
        <dbReference type="ARBA" id="ARBA00004496"/>
    </source>
</evidence>
<dbReference type="PROSITE" id="PS50173">
    <property type="entry name" value="UMUC"/>
    <property type="match status" value="1"/>
</dbReference>
<evidence type="ECO:0000256" key="14">
    <source>
        <dbReference type="ARBA" id="ARBA00023204"/>
    </source>
</evidence>
<dbReference type="GO" id="GO:0006261">
    <property type="term" value="P:DNA-templated DNA replication"/>
    <property type="evidence" value="ECO:0007669"/>
    <property type="project" value="UniProtKB-UniRule"/>
</dbReference>
<keyword evidence="8 16" id="KW-0235">DNA replication</keyword>
<reference evidence="19" key="1">
    <citation type="submission" date="2020-07" db="EMBL/GenBank/DDBJ databases">
        <title>Huge and variable diversity of episymbiotic CPR bacteria and DPANN archaea in groundwater ecosystems.</title>
        <authorList>
            <person name="He C.Y."/>
            <person name="Keren R."/>
            <person name="Whittaker M."/>
            <person name="Farag I.F."/>
            <person name="Doudna J."/>
            <person name="Cate J.H.D."/>
            <person name="Banfield J.F."/>
        </authorList>
    </citation>
    <scope>NUCLEOTIDE SEQUENCE</scope>
    <source>
        <strain evidence="19">NC_groundwater_580_Pr5_B-0.1um_64_19</strain>
    </source>
</reference>
<dbReference type="Proteomes" id="UP000779809">
    <property type="component" value="Unassembled WGS sequence"/>
</dbReference>
<dbReference type="Gene3D" id="1.10.150.20">
    <property type="entry name" value="5' to 3' exonuclease, C-terminal subdomain"/>
    <property type="match status" value="1"/>
</dbReference>
<dbReference type="Pfam" id="PF11798">
    <property type="entry name" value="IMS_HHH"/>
    <property type="match status" value="1"/>
</dbReference>
<dbReference type="InterPro" id="IPR043128">
    <property type="entry name" value="Rev_trsase/Diguanyl_cyclase"/>
</dbReference>
<dbReference type="FunFam" id="3.40.1170.60:FF:000001">
    <property type="entry name" value="DNA polymerase IV"/>
    <property type="match status" value="1"/>
</dbReference>
<evidence type="ECO:0000256" key="7">
    <source>
        <dbReference type="ARBA" id="ARBA00022695"/>
    </source>
</evidence>
<evidence type="ECO:0000256" key="16">
    <source>
        <dbReference type="HAMAP-Rule" id="MF_01113"/>
    </source>
</evidence>
<evidence type="ECO:0000256" key="13">
    <source>
        <dbReference type="ARBA" id="ARBA00023125"/>
    </source>
</evidence>
<keyword evidence="5 16" id="KW-0963">Cytoplasm</keyword>
<dbReference type="PANTHER" id="PTHR11076">
    <property type="entry name" value="DNA REPAIR POLYMERASE UMUC / TRANSFERASE FAMILY MEMBER"/>
    <property type="match status" value="1"/>
</dbReference>
<evidence type="ECO:0000256" key="9">
    <source>
        <dbReference type="ARBA" id="ARBA00022723"/>
    </source>
</evidence>
<proteinExistence type="inferred from homology"/>
<dbReference type="HAMAP" id="MF_01113">
    <property type="entry name" value="DNApol_IV"/>
    <property type="match status" value="1"/>
</dbReference>
<evidence type="ECO:0000256" key="17">
    <source>
        <dbReference type="SAM" id="MobiDB-lite"/>
    </source>
</evidence>
<keyword evidence="9 16" id="KW-0479">Metal-binding</keyword>
<dbReference type="InterPro" id="IPR017961">
    <property type="entry name" value="DNA_pol_Y-fam_little_finger"/>
</dbReference>
<comment type="function">
    <text evidence="16">Poorly processive, error-prone DNA polymerase involved in untargeted mutagenesis. Copies undamaged DNA at stalled replication forks, which arise in vivo from mismatched or misaligned primer ends. These misaligned primers can be extended by PolIV. Exhibits no 3'-5' exonuclease (proofreading) activity. May be involved in translesional synthesis, in conjunction with the beta clamp from PolIII.</text>
</comment>
<organism evidence="19 20">
    <name type="scientific">Candidatus Korobacter versatilis</name>
    <dbReference type="NCBI Taxonomy" id="658062"/>
    <lineage>
        <taxon>Bacteria</taxon>
        <taxon>Pseudomonadati</taxon>
        <taxon>Acidobacteriota</taxon>
        <taxon>Terriglobia</taxon>
        <taxon>Terriglobales</taxon>
        <taxon>Candidatus Korobacteraceae</taxon>
        <taxon>Candidatus Korobacter</taxon>
    </lineage>
</organism>
<dbReference type="GO" id="GO:0000287">
    <property type="term" value="F:magnesium ion binding"/>
    <property type="evidence" value="ECO:0007669"/>
    <property type="project" value="UniProtKB-UniRule"/>
</dbReference>
<keyword evidence="11 16" id="KW-0460">Magnesium</keyword>
<evidence type="ECO:0000256" key="6">
    <source>
        <dbReference type="ARBA" id="ARBA00022679"/>
    </source>
</evidence>
<dbReference type="CDD" id="cd03586">
    <property type="entry name" value="PolY_Pol_IV_kappa"/>
    <property type="match status" value="1"/>
</dbReference>
<dbReference type="FunFam" id="3.30.1490.100:FF:000004">
    <property type="entry name" value="DNA polymerase IV"/>
    <property type="match status" value="1"/>
</dbReference>
<dbReference type="GO" id="GO:0003684">
    <property type="term" value="F:damaged DNA binding"/>
    <property type="evidence" value="ECO:0007669"/>
    <property type="project" value="InterPro"/>
</dbReference>
<evidence type="ECO:0000256" key="5">
    <source>
        <dbReference type="ARBA" id="ARBA00022490"/>
    </source>
</evidence>
<accession>A0A932EQQ4</accession>
<feature type="site" description="Substrate discrimination" evidence="16">
    <location>
        <position position="13"/>
    </location>
</feature>
<feature type="domain" description="UmuC" evidence="18">
    <location>
        <begin position="4"/>
        <end position="185"/>
    </location>
</feature>
<feature type="region of interest" description="Disordered" evidence="17">
    <location>
        <begin position="399"/>
        <end position="422"/>
    </location>
</feature>
<dbReference type="EC" id="2.7.7.7" evidence="16"/>
<comment type="subcellular location">
    <subcellularLocation>
        <location evidence="1 16">Cytoplasm</location>
    </subcellularLocation>
</comment>
<evidence type="ECO:0000256" key="10">
    <source>
        <dbReference type="ARBA" id="ARBA00022763"/>
    </source>
</evidence>
<evidence type="ECO:0000256" key="15">
    <source>
        <dbReference type="ARBA" id="ARBA00049244"/>
    </source>
</evidence>
<dbReference type="InterPro" id="IPR022880">
    <property type="entry name" value="DNApol_IV"/>
</dbReference>
<comment type="similarity">
    <text evidence="2 16">Belongs to the DNA polymerase type-Y family.</text>
</comment>
<comment type="catalytic activity">
    <reaction evidence="15 16">
        <text>DNA(n) + a 2'-deoxyribonucleoside 5'-triphosphate = DNA(n+1) + diphosphate</text>
        <dbReference type="Rhea" id="RHEA:22508"/>
        <dbReference type="Rhea" id="RHEA-COMP:17339"/>
        <dbReference type="Rhea" id="RHEA-COMP:17340"/>
        <dbReference type="ChEBI" id="CHEBI:33019"/>
        <dbReference type="ChEBI" id="CHEBI:61560"/>
        <dbReference type="ChEBI" id="CHEBI:173112"/>
        <dbReference type="EC" id="2.7.7.7"/>
    </reaction>
</comment>
<dbReference type="Pfam" id="PF00817">
    <property type="entry name" value="IMS"/>
    <property type="match status" value="1"/>
</dbReference>
<keyword evidence="7 16" id="KW-0548">Nucleotidyltransferase</keyword>
<dbReference type="SUPFAM" id="SSF100879">
    <property type="entry name" value="Lesion bypass DNA polymerase (Y-family), little finger domain"/>
    <property type="match status" value="1"/>
</dbReference>
<keyword evidence="6 16" id="KW-0808">Transferase</keyword>
<dbReference type="Gene3D" id="3.30.1490.100">
    <property type="entry name" value="DNA polymerase, Y-family, little finger domain"/>
    <property type="match status" value="1"/>
</dbReference>
<evidence type="ECO:0000256" key="12">
    <source>
        <dbReference type="ARBA" id="ARBA00022932"/>
    </source>
</evidence>
<dbReference type="Gene3D" id="3.40.1170.60">
    <property type="match status" value="1"/>
</dbReference>
<evidence type="ECO:0000256" key="3">
    <source>
        <dbReference type="ARBA" id="ARBA00011245"/>
    </source>
</evidence>
<comment type="caution">
    <text evidence="19">The sequence shown here is derived from an EMBL/GenBank/DDBJ whole genome shotgun (WGS) entry which is preliminary data.</text>
</comment>
<dbReference type="GO" id="GO:0003887">
    <property type="term" value="F:DNA-directed DNA polymerase activity"/>
    <property type="evidence" value="ECO:0007669"/>
    <property type="project" value="UniProtKB-UniRule"/>
</dbReference>
<evidence type="ECO:0000313" key="20">
    <source>
        <dbReference type="Proteomes" id="UP000779809"/>
    </source>
</evidence>
<feature type="binding site" evidence="16">
    <location>
        <position position="8"/>
    </location>
    <ligand>
        <name>Mg(2+)</name>
        <dbReference type="ChEBI" id="CHEBI:18420"/>
    </ligand>
</feature>
<evidence type="ECO:0000256" key="11">
    <source>
        <dbReference type="ARBA" id="ARBA00022842"/>
    </source>
</evidence>
<evidence type="ECO:0000256" key="2">
    <source>
        <dbReference type="ARBA" id="ARBA00010945"/>
    </source>
</evidence>
<dbReference type="Gene3D" id="3.30.70.270">
    <property type="match status" value="1"/>
</dbReference>
<dbReference type="NCBIfam" id="NF002677">
    <property type="entry name" value="PRK02406.1"/>
    <property type="match status" value="1"/>
</dbReference>
<keyword evidence="10 16" id="KW-0227">DNA damage</keyword>
<dbReference type="InterPro" id="IPR036775">
    <property type="entry name" value="DNA_pol_Y-fam_lit_finger_sf"/>
</dbReference>
<keyword evidence="4 16" id="KW-0515">Mutator protein</keyword>
<dbReference type="AlphaFoldDB" id="A0A932EQQ4"/>
<comment type="subunit">
    <text evidence="3 16">Monomer.</text>
</comment>
<evidence type="ECO:0000259" key="18">
    <source>
        <dbReference type="PROSITE" id="PS50173"/>
    </source>
</evidence>
<dbReference type="GO" id="GO:0005829">
    <property type="term" value="C:cytosol"/>
    <property type="evidence" value="ECO:0007669"/>
    <property type="project" value="TreeGrafter"/>
</dbReference>
<dbReference type="PANTHER" id="PTHR11076:SF33">
    <property type="entry name" value="DNA POLYMERASE KAPPA"/>
    <property type="match status" value="1"/>
</dbReference>
<dbReference type="InterPro" id="IPR024728">
    <property type="entry name" value="PolY_HhH_motif"/>
</dbReference>
<comment type="cofactor">
    <cofactor evidence="16">
        <name>Mg(2+)</name>
        <dbReference type="ChEBI" id="CHEBI:18420"/>
    </cofactor>
    <text evidence="16">Binds 2 magnesium ions per subunit.</text>
</comment>
<evidence type="ECO:0000256" key="4">
    <source>
        <dbReference type="ARBA" id="ARBA00022457"/>
    </source>
</evidence>
<dbReference type="GO" id="GO:0006281">
    <property type="term" value="P:DNA repair"/>
    <property type="evidence" value="ECO:0007669"/>
    <property type="project" value="UniProtKB-UniRule"/>
</dbReference>
<dbReference type="EMBL" id="JACPNR010000012">
    <property type="protein sequence ID" value="MBI2679123.1"/>
    <property type="molecule type" value="Genomic_DNA"/>
</dbReference>
<gene>
    <name evidence="16 19" type="primary">dinB</name>
    <name evidence="19" type="ORF">HYX28_10110</name>
</gene>